<dbReference type="PROSITE" id="PS50851">
    <property type="entry name" value="CHEW"/>
    <property type="match status" value="2"/>
</dbReference>
<dbReference type="Gene3D" id="2.40.50.180">
    <property type="entry name" value="CheA-289, Domain 4"/>
    <property type="match status" value="2"/>
</dbReference>
<name>A0ABT7BU25_9CYAN</name>
<protein>
    <submittedName>
        <fullName evidence="2">Chemotaxis protein CheW</fullName>
    </submittedName>
</protein>
<keyword evidence="3" id="KW-1185">Reference proteome</keyword>
<dbReference type="Proteomes" id="UP001232992">
    <property type="component" value="Unassembled WGS sequence"/>
</dbReference>
<evidence type="ECO:0000313" key="2">
    <source>
        <dbReference type="EMBL" id="MDJ1181793.1"/>
    </source>
</evidence>
<dbReference type="SUPFAM" id="SSF50341">
    <property type="entry name" value="CheW-like"/>
    <property type="match status" value="2"/>
</dbReference>
<dbReference type="InterPro" id="IPR036061">
    <property type="entry name" value="CheW-like_dom_sf"/>
</dbReference>
<dbReference type="PANTHER" id="PTHR22617">
    <property type="entry name" value="CHEMOTAXIS SENSOR HISTIDINE KINASE-RELATED"/>
    <property type="match status" value="1"/>
</dbReference>
<dbReference type="InterPro" id="IPR039315">
    <property type="entry name" value="CheW"/>
</dbReference>
<feature type="domain" description="CheW-like" evidence="1">
    <location>
        <begin position="3"/>
        <end position="152"/>
    </location>
</feature>
<accession>A0ABT7BU25</accession>
<evidence type="ECO:0000259" key="1">
    <source>
        <dbReference type="PROSITE" id="PS50851"/>
    </source>
</evidence>
<reference evidence="2 3" key="1">
    <citation type="submission" date="2023-01" db="EMBL/GenBank/DDBJ databases">
        <title>Novel diversity within Roseofilum (Cyanobacteria; Desertifilaceae) from marine benthic mats with descriptions of four novel species.</title>
        <authorList>
            <person name="Wang Y."/>
            <person name="Berthold D.E."/>
            <person name="Hu J."/>
            <person name="Lefler F.W."/>
            <person name="Laughinghouse H.D. IV."/>
        </authorList>
    </citation>
    <scope>NUCLEOTIDE SEQUENCE [LARGE SCALE GENOMIC DNA]</scope>
    <source>
        <strain evidence="2 3">BLCC-M143</strain>
    </source>
</reference>
<organism evidence="2 3">
    <name type="scientific">Roseofilum casamattae BLCC-M143</name>
    <dbReference type="NCBI Taxonomy" id="3022442"/>
    <lineage>
        <taxon>Bacteria</taxon>
        <taxon>Bacillati</taxon>
        <taxon>Cyanobacteriota</taxon>
        <taxon>Cyanophyceae</taxon>
        <taxon>Desertifilales</taxon>
        <taxon>Desertifilaceae</taxon>
        <taxon>Roseofilum</taxon>
        <taxon>Roseofilum casamattae</taxon>
    </lineage>
</organism>
<proteinExistence type="predicted"/>
<dbReference type="SMART" id="SM00260">
    <property type="entry name" value="CheW"/>
    <property type="match status" value="2"/>
</dbReference>
<dbReference type="InterPro" id="IPR002545">
    <property type="entry name" value="CheW-lke_dom"/>
</dbReference>
<dbReference type="EMBL" id="JAQOSQ010000001">
    <property type="protein sequence ID" value="MDJ1181793.1"/>
    <property type="molecule type" value="Genomic_DNA"/>
</dbReference>
<comment type="caution">
    <text evidence="2">The sequence shown here is derived from an EMBL/GenBank/DDBJ whole genome shotgun (WGS) entry which is preliminary data.</text>
</comment>
<feature type="domain" description="CheW-like" evidence="1">
    <location>
        <begin position="206"/>
        <end position="344"/>
    </location>
</feature>
<gene>
    <name evidence="2" type="ORF">PMH09_01170</name>
</gene>
<dbReference type="PANTHER" id="PTHR22617:SF23">
    <property type="entry name" value="CHEMOTAXIS PROTEIN CHEW"/>
    <property type="match status" value="1"/>
</dbReference>
<sequence>MDSQPFLIFSLNHQRYGIHSLLVEEIFFLPEITPIAEVSREITGVLNLRGEIIPVIDLETKLGYSRQHYQIDDSVIILSVDRDRIGVIVRHVYDIKTIDSTQISTQSSHWRSQTDNTESLPYRSSILQGIIEIDDATIFLLNPAYLIQSAIELGDRDFVGKESENSVPLVPRIDFYQNIADRDRQLFQERAQHLKLPLTNTEIEGLIAIAIIRLDREVLAIDLEWVREFTPIDRITPIPCCPSHIIGNINLRGEIITLVHIGPILNLSKNSAINNAIVIIKDDLVLGLVVDAVLDIIYLSPSQIQPTPSAVDGARETYLQGTLFYDRQFIAILDLKTILNHPHLTIN</sequence>
<dbReference type="Gene3D" id="2.30.30.40">
    <property type="entry name" value="SH3 Domains"/>
    <property type="match status" value="2"/>
</dbReference>
<evidence type="ECO:0000313" key="3">
    <source>
        <dbReference type="Proteomes" id="UP001232992"/>
    </source>
</evidence>
<dbReference type="Pfam" id="PF01584">
    <property type="entry name" value="CheW"/>
    <property type="match status" value="2"/>
</dbReference>
<dbReference type="RefSeq" id="WP_283756446.1">
    <property type="nucleotide sequence ID" value="NZ_JAQOSQ010000001.1"/>
</dbReference>